<feature type="compositionally biased region" description="Polar residues" evidence="1">
    <location>
        <begin position="51"/>
        <end position="62"/>
    </location>
</feature>
<evidence type="ECO:0000256" key="1">
    <source>
        <dbReference type="SAM" id="MobiDB-lite"/>
    </source>
</evidence>
<accession>A0AAQ3RBL2</accession>
<feature type="compositionally biased region" description="Pro residues" evidence="1">
    <location>
        <begin position="66"/>
        <end position="78"/>
    </location>
</feature>
<dbReference type="PANTHER" id="PTHR13464:SF0">
    <property type="entry name" value="SAP30-BINDING PROTEIN"/>
    <property type="match status" value="1"/>
</dbReference>
<feature type="region of interest" description="Disordered" evidence="1">
    <location>
        <begin position="1"/>
        <end position="132"/>
    </location>
</feature>
<keyword evidence="3" id="KW-1185">Reference proteome</keyword>
<evidence type="ECO:0000313" key="3">
    <source>
        <dbReference type="Proteomes" id="UP001303373"/>
    </source>
</evidence>
<dbReference type="GO" id="GO:0005634">
    <property type="term" value="C:nucleus"/>
    <property type="evidence" value="ECO:0007669"/>
    <property type="project" value="TreeGrafter"/>
</dbReference>
<dbReference type="GO" id="GO:0006355">
    <property type="term" value="P:regulation of DNA-templated transcription"/>
    <property type="evidence" value="ECO:0007669"/>
    <property type="project" value="InterPro"/>
</dbReference>
<sequence length="256" mass="28259">MSNLVNYASSDEEIEDIESERPAKIARTERTGPEPPHQLTDVKSPALPIPNAQTEPLPSQQHEQPDAPPPGPSTPPPVLEATGPIASAPVPESPLQSPYTTERQRLRDLTMPTVPNFSIPDSPPPPETNSEAAAALTARTRKFERFLELKKKGVHFNARLQTSASLKNPSLLPKLMAFAGISQADSYTSTLPEGLGAKTDWPEEWYIEGLMKRNERAEKKRIAERDKVEFVAAKTRSIPDTSGEVLPLQRKSRFDQ</sequence>
<dbReference type="Pfam" id="PF07818">
    <property type="entry name" value="HCNGP"/>
    <property type="match status" value="1"/>
</dbReference>
<feature type="compositionally biased region" description="Basic and acidic residues" evidence="1">
    <location>
        <begin position="19"/>
        <end position="32"/>
    </location>
</feature>
<dbReference type="PANTHER" id="PTHR13464">
    <property type="entry name" value="TRANSCRIPTIONAL REGULATOR PROTEIN HCNGP"/>
    <property type="match status" value="1"/>
</dbReference>
<dbReference type="Proteomes" id="UP001303373">
    <property type="component" value="Chromosome 11"/>
</dbReference>
<protein>
    <submittedName>
        <fullName evidence="2">Uncharacterized protein</fullName>
    </submittedName>
</protein>
<gene>
    <name evidence="2" type="ORF">R9X50_00649900</name>
</gene>
<dbReference type="AlphaFoldDB" id="A0AAQ3RBL2"/>
<organism evidence="2 3">
    <name type="scientific">Acrodontium crateriforme</name>
    <dbReference type="NCBI Taxonomy" id="150365"/>
    <lineage>
        <taxon>Eukaryota</taxon>
        <taxon>Fungi</taxon>
        <taxon>Dikarya</taxon>
        <taxon>Ascomycota</taxon>
        <taxon>Pezizomycotina</taxon>
        <taxon>Dothideomycetes</taxon>
        <taxon>Dothideomycetidae</taxon>
        <taxon>Mycosphaerellales</taxon>
        <taxon>Teratosphaeriaceae</taxon>
        <taxon>Acrodontium</taxon>
    </lineage>
</organism>
<reference evidence="2 3" key="1">
    <citation type="submission" date="2023-11" db="EMBL/GenBank/DDBJ databases">
        <title>An acidophilic fungus is an integral part of prey digestion in a carnivorous sundew plant.</title>
        <authorList>
            <person name="Tsai I.J."/>
        </authorList>
    </citation>
    <scope>NUCLEOTIDE SEQUENCE [LARGE SCALE GENOMIC DNA]</scope>
    <source>
        <strain evidence="2">169a</strain>
    </source>
</reference>
<dbReference type="EMBL" id="CP138590">
    <property type="protein sequence ID" value="WPH03616.1"/>
    <property type="molecule type" value="Genomic_DNA"/>
</dbReference>
<name>A0AAQ3RBL2_9PEZI</name>
<proteinExistence type="predicted"/>
<evidence type="ECO:0000313" key="2">
    <source>
        <dbReference type="EMBL" id="WPH03616.1"/>
    </source>
</evidence>
<dbReference type="InterPro" id="IPR012479">
    <property type="entry name" value="SAP30BP"/>
</dbReference>